<dbReference type="Proteomes" id="UP000823046">
    <property type="component" value="Unassembled WGS sequence"/>
</dbReference>
<organism evidence="3 4">
    <name type="scientific">Cardiosporidium cionae</name>
    <dbReference type="NCBI Taxonomy" id="476202"/>
    <lineage>
        <taxon>Eukaryota</taxon>
        <taxon>Sar</taxon>
        <taxon>Alveolata</taxon>
        <taxon>Apicomplexa</taxon>
        <taxon>Aconoidasida</taxon>
        <taxon>Nephromycida</taxon>
        <taxon>Cardiosporidium</taxon>
    </lineage>
</organism>
<keyword evidence="4" id="KW-1185">Reference proteome</keyword>
<comment type="catalytic activity">
    <reaction evidence="1">
        <text>O-phospho-L-threonyl-[protein] + H2O = L-threonyl-[protein] + phosphate</text>
        <dbReference type="Rhea" id="RHEA:47004"/>
        <dbReference type="Rhea" id="RHEA-COMP:11060"/>
        <dbReference type="Rhea" id="RHEA-COMP:11605"/>
        <dbReference type="ChEBI" id="CHEBI:15377"/>
        <dbReference type="ChEBI" id="CHEBI:30013"/>
        <dbReference type="ChEBI" id="CHEBI:43474"/>
        <dbReference type="ChEBI" id="CHEBI:61977"/>
        <dbReference type="EC" id="3.1.3.16"/>
    </reaction>
</comment>
<dbReference type="EC" id="3.1.3.16" evidence="1"/>
<accession>A0ABQ7J7P4</accession>
<dbReference type="PANTHER" id="PTHR12320:SF1">
    <property type="entry name" value="PROTEIN PHOSPHATASE PTC7 HOMOLOG"/>
    <property type="match status" value="1"/>
</dbReference>
<keyword evidence="1" id="KW-0460">Magnesium</keyword>
<sequence length="384" mass="42874">KRFFDRLTPVKGSRYAVSSDSLKYYPRFVLELLQGPFGQTAYDHAMRFRYISSPAAYNYTYSSHIDELILPPPEGTKDVRLWMGCFGIPRDDKRHRGGEDAWFSTGGLNAMGVADGVSEWMDLAGVNPRDFAEDLLKGAVEELCRLKAKGILEEASSSPAEFAEKAMSIAFNNAKHFGSVANLGDSGGLILRRSNTCGELSILYRVEEMQHGFNIPYQFIHLPSPDEWEQLQNQGMTRIVKFAQNEWRRLSSVKRHIGDTPEDIRSSNVSVCEGDLIILGSDGLFDNLFDYEIASLTALAISPREAKLLCHDIGWATPPKDIARSLALASYWKSLNPQANTPFAKYSKKFYQHRGLIDLFGGKEDDISVAVAWVALGEDTLADI</sequence>
<comment type="cofactor">
    <cofactor evidence="1">
        <name>Mn(2+)</name>
        <dbReference type="ChEBI" id="CHEBI:29035"/>
    </cofactor>
</comment>
<keyword evidence="1" id="KW-0479">Metal-binding</keyword>
<comment type="catalytic activity">
    <reaction evidence="1">
        <text>O-phospho-L-seryl-[protein] + H2O = L-seryl-[protein] + phosphate</text>
        <dbReference type="Rhea" id="RHEA:20629"/>
        <dbReference type="Rhea" id="RHEA-COMP:9863"/>
        <dbReference type="Rhea" id="RHEA-COMP:11604"/>
        <dbReference type="ChEBI" id="CHEBI:15377"/>
        <dbReference type="ChEBI" id="CHEBI:29999"/>
        <dbReference type="ChEBI" id="CHEBI:43474"/>
        <dbReference type="ChEBI" id="CHEBI:83421"/>
        <dbReference type="EC" id="3.1.3.16"/>
    </reaction>
</comment>
<gene>
    <name evidence="3" type="ORF">IE077_003703</name>
</gene>
<evidence type="ECO:0000256" key="1">
    <source>
        <dbReference type="RuleBase" id="RU366020"/>
    </source>
</evidence>
<dbReference type="PANTHER" id="PTHR12320">
    <property type="entry name" value="PROTEIN PHOSPHATASE 2C"/>
    <property type="match status" value="1"/>
</dbReference>
<dbReference type="EMBL" id="JADAQX010000518">
    <property type="protein sequence ID" value="KAF8820007.1"/>
    <property type="molecule type" value="Genomic_DNA"/>
</dbReference>
<comment type="similarity">
    <text evidence="1">Belongs to the PP2C family.</text>
</comment>
<feature type="domain" description="PPM-type phosphatase" evidence="2">
    <location>
        <begin position="85"/>
        <end position="374"/>
    </location>
</feature>
<protein>
    <recommendedName>
        <fullName evidence="1">Protein phosphatase</fullName>
        <ecNumber evidence="1">3.1.3.16</ecNumber>
    </recommendedName>
</protein>
<name>A0ABQ7J7P4_9APIC</name>
<dbReference type="SUPFAM" id="SSF81606">
    <property type="entry name" value="PP2C-like"/>
    <property type="match status" value="1"/>
</dbReference>
<proteinExistence type="inferred from homology"/>
<keyword evidence="1" id="KW-0904">Protein phosphatase</keyword>
<evidence type="ECO:0000313" key="3">
    <source>
        <dbReference type="EMBL" id="KAF8820007.1"/>
    </source>
</evidence>
<dbReference type="InterPro" id="IPR001932">
    <property type="entry name" value="PPM-type_phosphatase-like_dom"/>
</dbReference>
<feature type="non-terminal residue" evidence="3">
    <location>
        <position position="1"/>
    </location>
</feature>
<dbReference type="InterPro" id="IPR036457">
    <property type="entry name" value="PPM-type-like_dom_sf"/>
</dbReference>
<dbReference type="PROSITE" id="PS51746">
    <property type="entry name" value="PPM_2"/>
    <property type="match status" value="1"/>
</dbReference>
<comment type="caution">
    <text evidence="3">The sequence shown here is derived from an EMBL/GenBank/DDBJ whole genome shotgun (WGS) entry which is preliminary data.</text>
</comment>
<keyword evidence="1" id="KW-0464">Manganese</keyword>
<keyword evidence="1" id="KW-0378">Hydrolase</keyword>
<dbReference type="Gene3D" id="3.60.40.10">
    <property type="entry name" value="PPM-type phosphatase domain"/>
    <property type="match status" value="1"/>
</dbReference>
<evidence type="ECO:0000313" key="4">
    <source>
        <dbReference type="Proteomes" id="UP000823046"/>
    </source>
</evidence>
<comment type="cofactor">
    <cofactor evidence="1">
        <name>Mg(2+)</name>
        <dbReference type="ChEBI" id="CHEBI:18420"/>
    </cofactor>
</comment>
<dbReference type="InterPro" id="IPR039123">
    <property type="entry name" value="PPTC7"/>
</dbReference>
<reference evidence="3 4" key="1">
    <citation type="journal article" date="2020" name="bioRxiv">
        <title>Metabolic contributions of an alphaproteobacterial endosymbiont in the apicomplexan Cardiosporidium cionae.</title>
        <authorList>
            <person name="Hunter E.S."/>
            <person name="Paight C.J."/>
            <person name="Lane C.E."/>
        </authorList>
    </citation>
    <scope>NUCLEOTIDE SEQUENCE [LARGE SCALE GENOMIC DNA]</scope>
    <source>
        <strain evidence="3">ESH_2018</strain>
    </source>
</reference>
<evidence type="ECO:0000259" key="2">
    <source>
        <dbReference type="PROSITE" id="PS51746"/>
    </source>
</evidence>